<feature type="domain" description="SLH" evidence="1">
    <location>
        <begin position="1"/>
        <end position="47"/>
    </location>
</feature>
<comment type="caution">
    <text evidence="2">The sequence shown here is derived from an EMBL/GenBank/DDBJ whole genome shotgun (WGS) entry which is preliminary data.</text>
</comment>
<evidence type="ECO:0000259" key="1">
    <source>
        <dbReference type="PROSITE" id="PS51272"/>
    </source>
</evidence>
<dbReference type="Proteomes" id="UP000632125">
    <property type="component" value="Unassembled WGS sequence"/>
</dbReference>
<dbReference type="EMBL" id="JACXIY010000014">
    <property type="protein sequence ID" value="MBD2869368.1"/>
    <property type="molecule type" value="Genomic_DNA"/>
</dbReference>
<evidence type="ECO:0000313" key="2">
    <source>
        <dbReference type="EMBL" id="MBD2869368.1"/>
    </source>
</evidence>
<dbReference type="RefSeq" id="WP_190861400.1">
    <property type="nucleotide sequence ID" value="NZ_JACXIY010000014.1"/>
</dbReference>
<dbReference type="AlphaFoldDB" id="A0A927CJR6"/>
<organism evidence="2 3">
    <name type="scientific">Paenibacillus arenilitoris</name>
    <dbReference type="NCBI Taxonomy" id="2772299"/>
    <lineage>
        <taxon>Bacteria</taxon>
        <taxon>Bacillati</taxon>
        <taxon>Bacillota</taxon>
        <taxon>Bacilli</taxon>
        <taxon>Bacillales</taxon>
        <taxon>Paenibacillaceae</taxon>
        <taxon>Paenibacillus</taxon>
    </lineage>
</organism>
<dbReference type="PROSITE" id="PS51272">
    <property type="entry name" value="SLH"/>
    <property type="match status" value="1"/>
</dbReference>
<dbReference type="Pfam" id="PF00395">
    <property type="entry name" value="SLH"/>
    <property type="match status" value="1"/>
</dbReference>
<dbReference type="InterPro" id="IPR001119">
    <property type="entry name" value="SLH_dom"/>
</dbReference>
<sequence length="47" mass="4811">MQAAADVVAAGIIEGNPDGTFAPAEATSRAEAAVMLEGLLKHLKFIN</sequence>
<accession>A0A927CJR6</accession>
<reference evidence="2" key="1">
    <citation type="submission" date="2020-09" db="EMBL/GenBank/DDBJ databases">
        <title>A novel bacterium of genus Paenibacillus, isolated from South China Sea.</title>
        <authorList>
            <person name="Huang H."/>
            <person name="Mo K."/>
            <person name="Hu Y."/>
        </authorList>
    </citation>
    <scope>NUCLEOTIDE SEQUENCE</scope>
    <source>
        <strain evidence="2">IB182493</strain>
    </source>
</reference>
<protein>
    <submittedName>
        <fullName evidence="2">S-layer homology domain-containing protein</fullName>
    </submittedName>
</protein>
<gene>
    <name evidence="2" type="ORF">IDH41_12335</name>
</gene>
<keyword evidence="3" id="KW-1185">Reference proteome</keyword>
<proteinExistence type="predicted"/>
<evidence type="ECO:0000313" key="3">
    <source>
        <dbReference type="Proteomes" id="UP000632125"/>
    </source>
</evidence>
<name>A0A927CJR6_9BACL</name>